<dbReference type="CDD" id="cd07034">
    <property type="entry name" value="TPP_PYR_PFOR_IOR-alpha_like"/>
    <property type="match status" value="1"/>
</dbReference>
<dbReference type="InterPro" id="IPR033412">
    <property type="entry name" value="PFOR_II"/>
</dbReference>
<dbReference type="RefSeq" id="WP_091699864.1">
    <property type="nucleotide sequence ID" value="NZ_FOAK01000015.1"/>
</dbReference>
<protein>
    <submittedName>
        <fullName evidence="4">2-oxoisovalerate ferredoxin oxidoreductase alpha subunit</fullName>
    </submittedName>
</protein>
<feature type="domain" description="Pyruvate:ferredoxin oxidoreductase core" evidence="3">
    <location>
        <begin position="246"/>
        <end position="340"/>
    </location>
</feature>
<evidence type="ECO:0000313" key="5">
    <source>
        <dbReference type="Proteomes" id="UP000199506"/>
    </source>
</evidence>
<dbReference type="STRING" id="190974.SAMN05216439_0402"/>
<dbReference type="GO" id="GO:0006082">
    <property type="term" value="P:organic acid metabolic process"/>
    <property type="evidence" value="ECO:0007669"/>
    <property type="project" value="UniProtKB-ARBA"/>
</dbReference>
<dbReference type="PANTHER" id="PTHR43088">
    <property type="entry name" value="SUBUNIT OF PYRUVATE:FLAVODOXIN OXIDOREDUCTASE-RELATED"/>
    <property type="match status" value="1"/>
</dbReference>
<dbReference type="InterPro" id="IPR002880">
    <property type="entry name" value="Pyrv_Fd/Flavodoxin_OxRdtase_N"/>
</dbReference>
<dbReference type="OrthoDB" id="31112at2157"/>
<proteinExistence type="predicted"/>
<keyword evidence="1" id="KW-0560">Oxidoreductase</keyword>
<dbReference type="Pfam" id="PF17147">
    <property type="entry name" value="PFOR_II"/>
    <property type="match status" value="1"/>
</dbReference>
<reference evidence="4 5" key="1">
    <citation type="submission" date="2016-10" db="EMBL/GenBank/DDBJ databases">
        <authorList>
            <person name="de Groot N.N."/>
        </authorList>
    </citation>
    <scope>NUCLEOTIDE SEQUENCE [LARGE SCALE GENOMIC DNA]</scope>
    <source>
        <strain evidence="4 5">DSM 11978</strain>
    </source>
</reference>
<name>A0A1H7PIW3_9EURY</name>
<sequence>MSNQMVKGNTAVIIGAMYAGCDCFFGYPITPASEILHEASKYFPMVGRKFVQAESEEASINMVYGASGTGHRVMTASSGPGVSLMQEGFTYLAGAELPAVIVDIMRAGPGLGNIGPEQGDYNQIVKGGGHGNYKNIVLAPNSVQEMCDLTMKAFELADKWRNPVVVLADGTLGQMAEPLEFPTEAIKPEIDESWAVRGNENTMGNLITSIFNDFDELEDFNYKLQEKYAKIDAEEVITDEYQVEDADIVLVSYGISSRIARSAVDKSRENGIKVGLLRPITLSPFPTERIKELADKDVEFISVEMSNGQLLADVQFAALRREKTHIVNRMGGNLIELKQILAKIYEIAGFEDHDLDLSKRSSEKASPNIID</sequence>
<organism evidence="4 5">
    <name type="scientific">Methanobrevibacter gottschalkii</name>
    <dbReference type="NCBI Taxonomy" id="190974"/>
    <lineage>
        <taxon>Archaea</taxon>
        <taxon>Methanobacteriati</taxon>
        <taxon>Methanobacteriota</taxon>
        <taxon>Methanomada group</taxon>
        <taxon>Methanobacteria</taxon>
        <taxon>Methanobacteriales</taxon>
        <taxon>Methanobacteriaceae</taxon>
        <taxon>Methanobrevibacter</taxon>
    </lineage>
</organism>
<evidence type="ECO:0000313" key="4">
    <source>
        <dbReference type="EMBL" id="SEL35556.1"/>
    </source>
</evidence>
<dbReference type="EMBL" id="FOAK01000015">
    <property type="protein sequence ID" value="SEL35556.1"/>
    <property type="molecule type" value="Genomic_DNA"/>
</dbReference>
<dbReference type="PANTHER" id="PTHR43088:SF1">
    <property type="entry name" value="SUBUNIT OF PYRUVATE:FLAVODOXIN OXIDOREDUCTASE"/>
    <property type="match status" value="1"/>
</dbReference>
<evidence type="ECO:0000259" key="3">
    <source>
        <dbReference type="Pfam" id="PF17147"/>
    </source>
</evidence>
<dbReference type="SUPFAM" id="SSF52518">
    <property type="entry name" value="Thiamin diphosphate-binding fold (THDP-binding)"/>
    <property type="match status" value="1"/>
</dbReference>
<feature type="domain" description="Pyruvate flavodoxin/ferredoxin oxidoreductase pyrimidine binding" evidence="2">
    <location>
        <begin position="15"/>
        <end position="231"/>
    </location>
</feature>
<evidence type="ECO:0000256" key="1">
    <source>
        <dbReference type="ARBA" id="ARBA00023002"/>
    </source>
</evidence>
<dbReference type="Gene3D" id="3.40.50.920">
    <property type="match status" value="1"/>
</dbReference>
<dbReference type="InterPro" id="IPR052368">
    <property type="entry name" value="2-oxoacid_oxidoreductase"/>
</dbReference>
<dbReference type="AlphaFoldDB" id="A0A1H7PIW3"/>
<evidence type="ECO:0000259" key="2">
    <source>
        <dbReference type="Pfam" id="PF01855"/>
    </source>
</evidence>
<dbReference type="Gene3D" id="3.40.50.970">
    <property type="match status" value="1"/>
</dbReference>
<dbReference type="GO" id="GO:0016491">
    <property type="term" value="F:oxidoreductase activity"/>
    <property type="evidence" value="ECO:0007669"/>
    <property type="project" value="UniProtKB-KW"/>
</dbReference>
<dbReference type="InterPro" id="IPR009014">
    <property type="entry name" value="Transketo_C/PFOR_II"/>
</dbReference>
<dbReference type="SUPFAM" id="SSF52922">
    <property type="entry name" value="TK C-terminal domain-like"/>
    <property type="match status" value="1"/>
</dbReference>
<gene>
    <name evidence="4" type="ORF">SAMN05216439_0402</name>
</gene>
<dbReference type="InterPro" id="IPR029061">
    <property type="entry name" value="THDP-binding"/>
</dbReference>
<accession>A0A1H7PIW3</accession>
<dbReference type="GO" id="GO:0044272">
    <property type="term" value="P:sulfur compound biosynthetic process"/>
    <property type="evidence" value="ECO:0007669"/>
    <property type="project" value="UniProtKB-ARBA"/>
</dbReference>
<dbReference type="Proteomes" id="UP000199506">
    <property type="component" value="Unassembled WGS sequence"/>
</dbReference>
<dbReference type="NCBIfam" id="NF005507">
    <property type="entry name" value="PRK07119.1"/>
    <property type="match status" value="1"/>
</dbReference>
<dbReference type="Pfam" id="PF01855">
    <property type="entry name" value="POR_N"/>
    <property type="match status" value="1"/>
</dbReference>